<keyword evidence="1" id="KW-1133">Transmembrane helix</keyword>
<evidence type="ECO:0000313" key="2">
    <source>
        <dbReference type="EMBL" id="AWG27113.1"/>
    </source>
</evidence>
<protein>
    <submittedName>
        <fullName evidence="2">Uncharacterized protein</fullName>
    </submittedName>
</protein>
<evidence type="ECO:0000313" key="3">
    <source>
        <dbReference type="Proteomes" id="UP000244677"/>
    </source>
</evidence>
<dbReference type="EMBL" id="CP020919">
    <property type="protein sequence ID" value="AWG27113.1"/>
    <property type="molecule type" value="Genomic_DNA"/>
</dbReference>
<dbReference type="RefSeq" id="WP_108738603.1">
    <property type="nucleotide sequence ID" value="NZ_CP020919.1"/>
</dbReference>
<reference evidence="2 3" key="1">
    <citation type="submission" date="2017-04" db="EMBL/GenBank/DDBJ databases">
        <title>Complete genome sequence of Flavobacterium kingsejong AJ004.</title>
        <authorList>
            <person name="Lee P.C."/>
        </authorList>
    </citation>
    <scope>NUCLEOTIDE SEQUENCE [LARGE SCALE GENOMIC DNA]</scope>
    <source>
        <strain evidence="2 3">AJ004</strain>
    </source>
</reference>
<keyword evidence="1" id="KW-0472">Membrane</keyword>
<keyword evidence="3" id="KW-1185">Reference proteome</keyword>
<accession>A0A2S1LTN1</accession>
<organism evidence="2 3">
    <name type="scientific">Flavobacterium kingsejongi</name>
    <dbReference type="NCBI Taxonomy" id="1678728"/>
    <lineage>
        <taxon>Bacteria</taxon>
        <taxon>Pseudomonadati</taxon>
        <taxon>Bacteroidota</taxon>
        <taxon>Flavobacteriia</taxon>
        <taxon>Flavobacteriales</taxon>
        <taxon>Flavobacteriaceae</taxon>
        <taxon>Flavobacterium</taxon>
    </lineage>
</organism>
<dbReference type="AlphaFoldDB" id="A0A2S1LTN1"/>
<gene>
    <name evidence="2" type="ORF">FK004_18765</name>
</gene>
<dbReference type="OrthoDB" id="1098521at2"/>
<dbReference type="Proteomes" id="UP000244677">
    <property type="component" value="Chromosome"/>
</dbReference>
<keyword evidence="1" id="KW-0812">Transmembrane</keyword>
<dbReference type="KEGG" id="fki:FK004_18765"/>
<evidence type="ECO:0000256" key="1">
    <source>
        <dbReference type="SAM" id="Phobius"/>
    </source>
</evidence>
<name>A0A2S1LTN1_9FLAO</name>
<sequence length="147" mass="16867">MESDRIEILLERYFDAETSIAEENELMAYFSSSDVAQHLEQYRSLFGYFEQEQHQKYEQALPLQTNKPKAVWLSIAASVVVLLGAGIMYFTTSKPVPQDLGTFDDPEIAFRETQKALNLLSQNVNVGVESVKYVGEYERSKQLIFKQ</sequence>
<proteinExistence type="predicted"/>
<feature type="transmembrane region" description="Helical" evidence="1">
    <location>
        <begin position="70"/>
        <end position="90"/>
    </location>
</feature>